<evidence type="ECO:0000313" key="3">
    <source>
        <dbReference type="Proteomes" id="UP001189429"/>
    </source>
</evidence>
<evidence type="ECO:0000313" key="2">
    <source>
        <dbReference type="EMBL" id="CAK0854291.1"/>
    </source>
</evidence>
<evidence type="ECO:0008006" key="4">
    <source>
        <dbReference type="Google" id="ProtNLM"/>
    </source>
</evidence>
<organism evidence="2 3">
    <name type="scientific">Prorocentrum cordatum</name>
    <dbReference type="NCBI Taxonomy" id="2364126"/>
    <lineage>
        <taxon>Eukaryota</taxon>
        <taxon>Sar</taxon>
        <taxon>Alveolata</taxon>
        <taxon>Dinophyceae</taxon>
        <taxon>Prorocentrales</taxon>
        <taxon>Prorocentraceae</taxon>
        <taxon>Prorocentrum</taxon>
    </lineage>
</organism>
<comment type="caution">
    <text evidence="2">The sequence shown here is derived from an EMBL/GenBank/DDBJ whole genome shotgun (WGS) entry which is preliminary data.</text>
</comment>
<dbReference type="EMBL" id="CAUYUJ010015466">
    <property type="protein sequence ID" value="CAK0854291.1"/>
    <property type="molecule type" value="Genomic_DNA"/>
</dbReference>
<name>A0ABN9U5N6_9DINO</name>
<evidence type="ECO:0000256" key="1">
    <source>
        <dbReference type="SAM" id="MobiDB-lite"/>
    </source>
</evidence>
<reference evidence="2" key="1">
    <citation type="submission" date="2023-10" db="EMBL/GenBank/DDBJ databases">
        <authorList>
            <person name="Chen Y."/>
            <person name="Shah S."/>
            <person name="Dougan E. K."/>
            <person name="Thang M."/>
            <person name="Chan C."/>
        </authorList>
    </citation>
    <scope>NUCLEOTIDE SEQUENCE [LARGE SCALE GENOMIC DNA]</scope>
</reference>
<feature type="region of interest" description="Disordered" evidence="1">
    <location>
        <begin position="534"/>
        <end position="565"/>
    </location>
</feature>
<accession>A0ABN9U5N6</accession>
<feature type="compositionally biased region" description="Basic and acidic residues" evidence="1">
    <location>
        <begin position="535"/>
        <end position="544"/>
    </location>
</feature>
<feature type="region of interest" description="Disordered" evidence="1">
    <location>
        <begin position="1911"/>
        <end position="1930"/>
    </location>
</feature>
<proteinExistence type="predicted"/>
<dbReference type="Gene3D" id="3.90.320.10">
    <property type="match status" value="1"/>
</dbReference>
<protein>
    <recommendedName>
        <fullName evidence="4">RNA-directed RNA polymerase</fullName>
    </recommendedName>
</protein>
<dbReference type="InterPro" id="IPR011604">
    <property type="entry name" value="PDDEXK-like_dom_sf"/>
</dbReference>
<dbReference type="Proteomes" id="UP001189429">
    <property type="component" value="Unassembled WGS sequence"/>
</dbReference>
<sequence length="2422" mass="264942">MAAPVSRQILACFNHLLPDIAARGVPLERLGFKPGDWGSGVASAVAVDAWDLAVLLECGFRATDRCAKVLSAAVVALSRPVQWPTMNAIAQPQLGRRTVKSCPRWAQSRARAVPAGEVARTVTALSSQPRRSSLAVVLSDENAAGIASALSSIWMAMQEQMHGHRAQLKTALRDEASKVRALRQVMERTLRGGAPVQLGFSDLEEWLASSDPCRSRFARGVRGLGDALGDRCTCGAVSFRSRQPRFGDVAPMTEWFPYAMHQLKNSAARKFLSGGIAYAEQGGLIRVNGALDDDDSSDLVHLVVPVDAPLNVRDRMALVVEEGALKAAAEEILDITGGKKGPLFVRAAHFGEFHMRASVVGEDRQTLRLQRGSFASGRAFFCVGDYVGAESNAIGVFLRSFGEVPSPVMGQYSAGLAESIERERVAADEARAKELRDRIAQMARDAGGEATASRLLGTGQGACPGVDDVKYFCGVLGGQIVVEHYENEANSVQSVYGEGPLTALFRLHKQSSGGGHEVDHWSRLQSWVPRVPEACAHESEREDAPADPISDESSTQRRLKLPGAATSSAEFDEFMMGVERERSWLENLTPDPDPPAQSILVQTEAVKALIEKKCASWDPYLKRIALGALAMYRCRLSDIYVREYVMMMHIVLGGDYLVAHKYEGLMPEIAHVALKEYLLTLEGLFRSLTGDLRRGDEAVLSAIEGSLEKSGPEAKKAFPAWRDNAIFNRGGKGFGKGGGVGGAGDTAVEFDGLTQTEAHGLGGDAPALADDSAARSAPWYIAIAASVARVGRSLQIQMIQNKLPSFYCEWCETPRPSYRGVARPDIAFVYDQGGRPMKQIAKESERRSIHIGIPHNIQAYLGDPALEAAAKRLDQFYRQTFWANAAAHKVCMAALALAKRGLNVDQLFFFWGAGGVGLSPATAHLDAMLGHSNHKYFDPQVFYLDEETRKTVESLKGAIVLTAQEKPEGLKKSFREDLFKKLASADGIFGRLPYQILTKVIYLIGWKRMELNKLITFDGVAEGAFHAIYRRSLLIKIFARFVDAECIRRAVPNAEKYGIFPRAPDLKPFMQSVPAIAAGLQRQLGVERKYGEAAARSVIDDYCLRGGDHGLTEKHMRQACLLPATKQPQPGGQRSAAAPPPGVDFDVGVGGSQETEEPMAQLRRHVINQMLERSFDALTFPYFKQMPAGQVQGVPERKPTVWKAMKSAGSMILCRRRTWMSQTVLPEQWDRAAPSRYANGNACRKRSIDIMIEALGAVAKPRGRKKRGTETEMGGDAHLRAVGAPIQAGELALEGLLESMRGRPTVVPADAPAEKKRKISAKKSLSGGADMAERSIPYTYRRAAARRFAEGPAAQGCPARVLHPALQGAVDLDIHSAALAITWQLVEKMDMDDKGLFREELELLKRLAEDRGEVLRGELPDMGPEAAKRFVLETIGGSHPFDVDAKPFAKKLQRVSRVLRWLACSALPEIYESFCQDAAQGDGEKTEKWPEGQTFSTFYQRAEDCIPRQWQAGVLAHPAKHVSLHFDGVRVSSYAVLASHATAADYAADASAYIARETGFVVKITEKTHPTIAEALTSCKAWRPVQAPAAPNDLLKPGNGILLALWRCGDARVSTSVESGAGATSVENNAAGVEKGRTYAECCLGHGVSMTLQLGFDACVKGHYLLHMDGGGSPSCALVHVGAELDKATFIFMVKPARPATPDPYLPGGSKRQWEAKVAAWRNEMSRLLDEVPVDATELAAADELGVWIEPSPPAVRGCPALLQAGSSILLAYGILARDFRGFIDYCARFPVPGDAERRYADWVRRVEEVEGALLHITDSSECTLDVDLTTGRRSRGTAADGRVMGADDDPLGGMVHGGEGSNACLSSALNALGAQVPTGVQGPFRAVEHGNQWLSHLGLALIRQPRGPTGPGRYARWGPPRRPGPRGAKRVGHFTAVILRPGGATVIDRRTCLPATREWRAWSDIPDVEGHKWFLLVELGARGPGPEGGRPLPWGTTSDMIETHQLDALIRRRAARERAAPYGRALSLGSLAPQEAARVSAHREEAMRRRSSRLFCPLPPVGWPGTQVPPVPCEFALELPRLPKIRLLERLNAHPRDSQLHFVEESHSCCIRGARTHGSVTGLIHEYSSGFDACAVIEKMRNGRNWPRPDYLRRPCPEDAVVALRAAPEAARLHELLVSHGAGDAEICAEVKATARAAPRLACLMESLSLSDPEIVEKWRLNKEEAARRGTWMHWTFEAHLSRVPVPHDAVEFQLFLKYLGALRGLTAFRAEWAIFAEHEGLAGSIDFVARDSAGSLCIYDWKRAKNLRSKYTNPWQNMKFPLSRWPDCQGNHYRVQLNIYRWMLERYYGARVAAMYVVCLHPDNGDQPFVDDVSVIPEIEELMAIQRTRPRELRAMASEDASEMDPLGGWPRPVVAARLP</sequence>
<gene>
    <name evidence="2" type="ORF">PCOR1329_LOCUS45449</name>
</gene>
<keyword evidence="3" id="KW-1185">Reference proteome</keyword>